<keyword evidence="1" id="KW-0812">Transmembrane</keyword>
<dbReference type="HOGENOM" id="CLU_2870955_0_0_1"/>
<evidence type="ECO:0000313" key="1">
    <source>
        <dbReference type="EMBL" id="AES62042.1"/>
    </source>
</evidence>
<reference evidence="2" key="3">
    <citation type="submission" date="2015-04" db="UniProtKB">
        <authorList>
            <consortium name="EnsemblPlants"/>
        </authorList>
    </citation>
    <scope>IDENTIFICATION</scope>
    <source>
        <strain evidence="2">cv. Jemalong A17</strain>
    </source>
</reference>
<sequence>MVIAEPTGNHTLNPFGYYSMFRKIISLVSNTKVPFGLTFFFSFSTFLRRNIVQICIHVTQNKRH</sequence>
<reference evidence="1 3" key="1">
    <citation type="journal article" date="2011" name="Nature">
        <title>The Medicago genome provides insight into the evolution of rhizobial symbioses.</title>
        <authorList>
            <person name="Young N.D."/>
            <person name="Debelle F."/>
            <person name="Oldroyd G.E."/>
            <person name="Geurts R."/>
            <person name="Cannon S.B."/>
            <person name="Udvardi M.K."/>
            <person name="Benedito V.A."/>
            <person name="Mayer K.F."/>
            <person name="Gouzy J."/>
            <person name="Schoof H."/>
            <person name="Van de Peer Y."/>
            <person name="Proost S."/>
            <person name="Cook D.R."/>
            <person name="Meyers B.C."/>
            <person name="Spannagl M."/>
            <person name="Cheung F."/>
            <person name="De Mita S."/>
            <person name="Krishnakumar V."/>
            <person name="Gundlach H."/>
            <person name="Zhou S."/>
            <person name="Mudge J."/>
            <person name="Bharti A.K."/>
            <person name="Murray J.D."/>
            <person name="Naoumkina M.A."/>
            <person name="Rosen B."/>
            <person name="Silverstein K.A."/>
            <person name="Tang H."/>
            <person name="Rombauts S."/>
            <person name="Zhao P.X."/>
            <person name="Zhou P."/>
            <person name="Barbe V."/>
            <person name="Bardou P."/>
            <person name="Bechner M."/>
            <person name="Bellec A."/>
            <person name="Berger A."/>
            <person name="Berges H."/>
            <person name="Bidwell S."/>
            <person name="Bisseling T."/>
            <person name="Choisne N."/>
            <person name="Couloux A."/>
            <person name="Denny R."/>
            <person name="Deshpande S."/>
            <person name="Dai X."/>
            <person name="Doyle J.J."/>
            <person name="Dudez A.M."/>
            <person name="Farmer A.D."/>
            <person name="Fouteau S."/>
            <person name="Franken C."/>
            <person name="Gibelin C."/>
            <person name="Gish J."/>
            <person name="Goldstein S."/>
            <person name="Gonzalez A.J."/>
            <person name="Green P.J."/>
            <person name="Hallab A."/>
            <person name="Hartog M."/>
            <person name="Hua A."/>
            <person name="Humphray S.J."/>
            <person name="Jeong D.H."/>
            <person name="Jing Y."/>
            <person name="Jocker A."/>
            <person name="Kenton S.M."/>
            <person name="Kim D.J."/>
            <person name="Klee K."/>
            <person name="Lai H."/>
            <person name="Lang C."/>
            <person name="Lin S."/>
            <person name="Macmil S.L."/>
            <person name="Magdelenat G."/>
            <person name="Matthews L."/>
            <person name="McCorrison J."/>
            <person name="Monaghan E.L."/>
            <person name="Mun J.H."/>
            <person name="Najar F.Z."/>
            <person name="Nicholson C."/>
            <person name="Noirot C."/>
            <person name="O'Bleness M."/>
            <person name="Paule C.R."/>
            <person name="Poulain J."/>
            <person name="Prion F."/>
            <person name="Qin B."/>
            <person name="Qu C."/>
            <person name="Retzel E.F."/>
            <person name="Riddle C."/>
            <person name="Sallet E."/>
            <person name="Samain S."/>
            <person name="Samson N."/>
            <person name="Sanders I."/>
            <person name="Saurat O."/>
            <person name="Scarpelli C."/>
            <person name="Schiex T."/>
            <person name="Segurens B."/>
            <person name="Severin A.J."/>
            <person name="Sherrier D.J."/>
            <person name="Shi R."/>
            <person name="Sims S."/>
            <person name="Singer S.R."/>
            <person name="Sinharoy S."/>
            <person name="Sterck L."/>
            <person name="Viollet A."/>
            <person name="Wang B.B."/>
            <person name="Wang K."/>
            <person name="Wang M."/>
            <person name="Wang X."/>
            <person name="Warfsmann J."/>
            <person name="Weissenbach J."/>
            <person name="White D.D."/>
            <person name="White J.D."/>
            <person name="Wiley G.B."/>
            <person name="Wincker P."/>
            <person name="Xing Y."/>
            <person name="Yang L."/>
            <person name="Yao Z."/>
            <person name="Ying F."/>
            <person name="Zhai J."/>
            <person name="Zhou L."/>
            <person name="Zuber A."/>
            <person name="Denarie J."/>
            <person name="Dixon R.A."/>
            <person name="May G.D."/>
            <person name="Schwartz D.C."/>
            <person name="Rogers J."/>
            <person name="Quetier F."/>
            <person name="Town C.D."/>
            <person name="Roe B.A."/>
        </authorList>
    </citation>
    <scope>NUCLEOTIDE SEQUENCE [LARGE SCALE GENOMIC DNA]</scope>
    <source>
        <strain evidence="1">A17</strain>
        <strain evidence="2 3">cv. Jemalong A17</strain>
    </source>
</reference>
<accession>G7I461</accession>
<organism evidence="1 3">
    <name type="scientific">Medicago truncatula</name>
    <name type="common">Barrel medic</name>
    <name type="synonym">Medicago tribuloides</name>
    <dbReference type="NCBI Taxonomy" id="3880"/>
    <lineage>
        <taxon>Eukaryota</taxon>
        <taxon>Viridiplantae</taxon>
        <taxon>Streptophyta</taxon>
        <taxon>Embryophyta</taxon>
        <taxon>Tracheophyta</taxon>
        <taxon>Spermatophyta</taxon>
        <taxon>Magnoliopsida</taxon>
        <taxon>eudicotyledons</taxon>
        <taxon>Gunneridae</taxon>
        <taxon>Pentapetalae</taxon>
        <taxon>rosids</taxon>
        <taxon>fabids</taxon>
        <taxon>Fabales</taxon>
        <taxon>Fabaceae</taxon>
        <taxon>Papilionoideae</taxon>
        <taxon>50 kb inversion clade</taxon>
        <taxon>NPAAA clade</taxon>
        <taxon>Hologalegina</taxon>
        <taxon>IRL clade</taxon>
        <taxon>Trifolieae</taxon>
        <taxon>Medicago</taxon>
    </lineage>
</organism>
<protein>
    <submittedName>
        <fullName evidence="1">Transmembrane protein, putative</fullName>
    </submittedName>
</protein>
<gene>
    <name evidence="1" type="ordered locus">MTR_1g093050</name>
</gene>
<keyword evidence="3" id="KW-1185">Reference proteome</keyword>
<dbReference type="EMBL" id="CM001217">
    <property type="protein sequence ID" value="AES62042.1"/>
    <property type="molecule type" value="Genomic_DNA"/>
</dbReference>
<evidence type="ECO:0000313" key="3">
    <source>
        <dbReference type="Proteomes" id="UP000002051"/>
    </source>
</evidence>
<dbReference type="PaxDb" id="3880-AES62042"/>
<dbReference type="Proteomes" id="UP000002051">
    <property type="component" value="Unassembled WGS sequence"/>
</dbReference>
<reference evidence="1 3" key="2">
    <citation type="journal article" date="2014" name="BMC Genomics">
        <title>An improved genome release (version Mt4.0) for the model legume Medicago truncatula.</title>
        <authorList>
            <person name="Tang H."/>
            <person name="Krishnakumar V."/>
            <person name="Bidwell S."/>
            <person name="Rosen B."/>
            <person name="Chan A."/>
            <person name="Zhou S."/>
            <person name="Gentzbittel L."/>
            <person name="Childs K.L."/>
            <person name="Yandell M."/>
            <person name="Gundlach H."/>
            <person name="Mayer K.F."/>
            <person name="Schwartz D.C."/>
            <person name="Town C.D."/>
        </authorList>
    </citation>
    <scope>GENOME REANNOTATION</scope>
    <source>
        <strain evidence="2 3">cv. Jemalong A17</strain>
    </source>
</reference>
<keyword evidence="1" id="KW-0472">Membrane</keyword>
<dbReference type="EnsemblPlants" id="AES62042">
    <property type="protein sequence ID" value="AES62042"/>
    <property type="gene ID" value="MTR_1g093050"/>
</dbReference>
<dbReference type="AlphaFoldDB" id="G7I461"/>
<evidence type="ECO:0000313" key="2">
    <source>
        <dbReference type="EnsemblPlants" id="AES62042"/>
    </source>
</evidence>
<proteinExistence type="predicted"/>
<name>G7I461_MEDTR</name>